<dbReference type="Gene3D" id="3.40.50.880">
    <property type="match status" value="2"/>
</dbReference>
<keyword evidence="11" id="KW-1185">Reference proteome</keyword>
<evidence type="ECO:0008006" key="12">
    <source>
        <dbReference type="Google" id="ProtNLM"/>
    </source>
</evidence>
<sequence length="842" mass="91720">MERSKRFLWCLRKGSKPLEESQISDFASLVHDRMTEFIERGRQALEEINVKMGLSFDEQDIQYYTKLLRDDIKRNPTTVELFDVVQSNSEHSRHWFFNGKLIIDGETMSRTLMQIVKGTLKANPNNSVIGFMDNSSTIKGFAVSQLRPVSPGLTCPFDNMMPELDVLFTTETHNFPCAIAPYRGAETRVGGHIRDTHAIGQGYFVVASTAGYCVGNLHIEGTYAPWEDSSFTYPSNLATPLQILVSASDGTSDYGNKFGEPRIQGYTRTFGEPEVGMLVVKIGGPAYRIGMGGGATSSMLSGNNDAELDFNAMQRGDAEMAQKLYRVVRACVEMGDKNPIISIHDQKYMDFIGGACAIGEQPLKGLLNPKAMARMAVGEALTNLVWAQVTSLGDVKDSGNWMSAAKLDGGAAAMYDATMSVSESMIQLGIAIDGGKDSLSMAANAAGELVKAPGNLVISTYLTCPDITKTVTLDLKLGDDGILLHIDLAKGHRRLGGSALAQAFDQVGSECPDRNDVLYLKKAFEAVQELLSEQLISVGHDISDGGIIVCNLEMAFAGNCGMQLNLSSKGHNLLQVLFVEELGLVLEGNSLNVDKVMQKLEAIGISSEIIGNVTSSPTIELSVDGIMQLKEQTSFPRDLHEPSWSLSFTPKFTDEKLILATSKPRVAIIREEGSNGDREMSAAFHAAGFEPWDVTMSDLLHGQISLKVFCGITFVGGFSYADVLDSAKGCSWLFLDGFQEPMWEDPLVMVETYHNLAIMFEGMECSRLGVWAAHGEGRAYFPDDGVLDHILKSDLARLRYCDGNGSISEVYPFNPNGSPLGIAALCSPDGRHLAMMPLPERV</sequence>
<comment type="caution">
    <text evidence="10">The sequence shown here is derived from an EMBL/GenBank/DDBJ whole genome shotgun (WGS) entry which is preliminary data.</text>
</comment>
<dbReference type="SUPFAM" id="SSF52317">
    <property type="entry name" value="Class I glutamine amidotransferase-like"/>
    <property type="match status" value="1"/>
</dbReference>
<dbReference type="SUPFAM" id="SSF109736">
    <property type="entry name" value="FGAM synthase PurL, linker domain"/>
    <property type="match status" value="1"/>
</dbReference>
<dbReference type="Gene3D" id="1.10.8.750">
    <property type="entry name" value="Phosphoribosylformylglycinamidine synthase, linker domain"/>
    <property type="match status" value="1"/>
</dbReference>
<dbReference type="InterPro" id="IPR041609">
    <property type="entry name" value="PurL_linker"/>
</dbReference>
<dbReference type="InterPro" id="IPR029062">
    <property type="entry name" value="Class_I_gatase-like"/>
</dbReference>
<feature type="domain" description="FGAR-AT PurM N-terminal-like" evidence="9">
    <location>
        <begin position="342"/>
        <end position="461"/>
    </location>
</feature>
<evidence type="ECO:0000313" key="10">
    <source>
        <dbReference type="EMBL" id="KAG6478487.1"/>
    </source>
</evidence>
<evidence type="ECO:0000256" key="2">
    <source>
        <dbReference type="ARBA" id="ARBA00022723"/>
    </source>
</evidence>
<evidence type="ECO:0000313" key="11">
    <source>
        <dbReference type="Proteomes" id="UP000734854"/>
    </source>
</evidence>
<keyword evidence="4" id="KW-0658">Purine biosynthesis</keyword>
<evidence type="ECO:0000256" key="6">
    <source>
        <dbReference type="ARBA" id="ARBA00022842"/>
    </source>
</evidence>
<name>A0A8J5F4U3_ZINOF</name>
<evidence type="ECO:0000259" key="9">
    <source>
        <dbReference type="Pfam" id="PF22689"/>
    </source>
</evidence>
<proteinExistence type="predicted"/>
<dbReference type="GO" id="GO:0006164">
    <property type="term" value="P:purine nucleotide biosynthetic process"/>
    <property type="evidence" value="ECO:0007669"/>
    <property type="project" value="UniProtKB-KW"/>
</dbReference>
<reference evidence="10 11" key="1">
    <citation type="submission" date="2020-08" db="EMBL/GenBank/DDBJ databases">
        <title>Plant Genome Project.</title>
        <authorList>
            <person name="Zhang R.-G."/>
        </authorList>
    </citation>
    <scope>NUCLEOTIDE SEQUENCE [LARGE SCALE GENOMIC DNA]</scope>
    <source>
        <tissue evidence="10">Rhizome</tissue>
    </source>
</reference>
<dbReference type="GO" id="GO:0005524">
    <property type="term" value="F:ATP binding"/>
    <property type="evidence" value="ECO:0007669"/>
    <property type="project" value="UniProtKB-KW"/>
</dbReference>
<dbReference type="InterPro" id="IPR036676">
    <property type="entry name" value="PurM-like_C_sf"/>
</dbReference>
<dbReference type="Pfam" id="PF02769">
    <property type="entry name" value="AIRS_C"/>
    <property type="match status" value="1"/>
</dbReference>
<gene>
    <name evidence="10" type="ORF">ZIOFF_061930</name>
</gene>
<organism evidence="10 11">
    <name type="scientific">Zingiber officinale</name>
    <name type="common">Ginger</name>
    <name type="synonym">Amomum zingiber</name>
    <dbReference type="NCBI Taxonomy" id="94328"/>
    <lineage>
        <taxon>Eukaryota</taxon>
        <taxon>Viridiplantae</taxon>
        <taxon>Streptophyta</taxon>
        <taxon>Embryophyta</taxon>
        <taxon>Tracheophyta</taxon>
        <taxon>Spermatophyta</taxon>
        <taxon>Magnoliopsida</taxon>
        <taxon>Liliopsida</taxon>
        <taxon>Zingiberales</taxon>
        <taxon>Zingiberaceae</taxon>
        <taxon>Zingiber</taxon>
    </lineage>
</organism>
<dbReference type="GO" id="GO:0046872">
    <property type="term" value="F:metal ion binding"/>
    <property type="evidence" value="ECO:0007669"/>
    <property type="project" value="UniProtKB-KW"/>
</dbReference>
<feature type="domain" description="PurM-like C-terminal" evidence="7">
    <location>
        <begin position="493"/>
        <end position="623"/>
    </location>
</feature>
<keyword evidence="1" id="KW-0436">Ligase</keyword>
<protein>
    <recommendedName>
        <fullName evidence="12">Phosphoribosylformylglycinamidine synthase</fullName>
    </recommendedName>
</protein>
<dbReference type="Pfam" id="PF18072">
    <property type="entry name" value="FGAR-AT_linker"/>
    <property type="match status" value="1"/>
</dbReference>
<dbReference type="CDD" id="cd02204">
    <property type="entry name" value="PurL_repeat2"/>
    <property type="match status" value="1"/>
</dbReference>
<dbReference type="InterPro" id="IPR055181">
    <property type="entry name" value="FGAR-AT_PurM_N-like"/>
</dbReference>
<evidence type="ECO:0000256" key="1">
    <source>
        <dbReference type="ARBA" id="ARBA00022598"/>
    </source>
</evidence>
<feature type="domain" description="Phosphoribosylformylglycinamidine synthase linker" evidence="8">
    <location>
        <begin position="45"/>
        <end position="94"/>
    </location>
</feature>
<accession>A0A8J5F4U3</accession>
<dbReference type="Pfam" id="PF22689">
    <property type="entry name" value="FGAR-AT_PurM_N-like"/>
    <property type="match status" value="1"/>
</dbReference>
<keyword evidence="5" id="KW-0067">ATP-binding</keyword>
<evidence type="ECO:0000259" key="7">
    <source>
        <dbReference type="Pfam" id="PF02769"/>
    </source>
</evidence>
<keyword evidence="2" id="KW-0479">Metal-binding</keyword>
<dbReference type="SUPFAM" id="SSF56042">
    <property type="entry name" value="PurM C-terminal domain-like"/>
    <property type="match status" value="2"/>
</dbReference>
<dbReference type="AlphaFoldDB" id="A0A8J5F4U3"/>
<dbReference type="InterPro" id="IPR036921">
    <property type="entry name" value="PurM-like_N_sf"/>
</dbReference>
<dbReference type="PANTHER" id="PTHR10099:SF1">
    <property type="entry name" value="PHOSPHORIBOSYLFORMYLGLYCINAMIDINE SYNTHASE"/>
    <property type="match status" value="1"/>
</dbReference>
<dbReference type="GO" id="GO:0005737">
    <property type="term" value="C:cytoplasm"/>
    <property type="evidence" value="ECO:0007669"/>
    <property type="project" value="TreeGrafter"/>
</dbReference>
<evidence type="ECO:0000256" key="5">
    <source>
        <dbReference type="ARBA" id="ARBA00022840"/>
    </source>
</evidence>
<dbReference type="Gene3D" id="3.90.650.10">
    <property type="entry name" value="PurM-like C-terminal domain"/>
    <property type="match status" value="1"/>
</dbReference>
<evidence type="ECO:0000256" key="3">
    <source>
        <dbReference type="ARBA" id="ARBA00022741"/>
    </source>
</evidence>
<dbReference type="GO" id="GO:0004642">
    <property type="term" value="F:phosphoribosylformylglycinamidine synthase activity"/>
    <property type="evidence" value="ECO:0007669"/>
    <property type="project" value="TreeGrafter"/>
</dbReference>
<keyword evidence="3" id="KW-0547">Nucleotide-binding</keyword>
<dbReference type="Proteomes" id="UP000734854">
    <property type="component" value="Unassembled WGS sequence"/>
</dbReference>
<dbReference type="PANTHER" id="PTHR10099">
    <property type="entry name" value="PHOSPHORIBOSYLFORMYLGLYCINAMIDINE SYNTHASE"/>
    <property type="match status" value="1"/>
</dbReference>
<keyword evidence="6" id="KW-0460">Magnesium</keyword>
<dbReference type="Pfam" id="PF13507">
    <property type="entry name" value="GATase_5"/>
    <property type="match status" value="2"/>
</dbReference>
<dbReference type="InterPro" id="IPR010918">
    <property type="entry name" value="PurM-like_C_dom"/>
</dbReference>
<evidence type="ECO:0000256" key="4">
    <source>
        <dbReference type="ARBA" id="ARBA00022755"/>
    </source>
</evidence>
<dbReference type="SUPFAM" id="SSF55326">
    <property type="entry name" value="PurM N-terminal domain-like"/>
    <property type="match status" value="2"/>
</dbReference>
<dbReference type="SMART" id="SM01211">
    <property type="entry name" value="GATase_5"/>
    <property type="match status" value="1"/>
</dbReference>
<dbReference type="FunFam" id="1.10.8.750:FF:000001">
    <property type="entry name" value="Putative phosphoribosylformylglycinamidine synthase"/>
    <property type="match status" value="1"/>
</dbReference>
<evidence type="ECO:0000259" key="8">
    <source>
        <dbReference type="Pfam" id="PF18072"/>
    </source>
</evidence>
<dbReference type="Gene3D" id="3.30.1330.10">
    <property type="entry name" value="PurM-like, N-terminal domain"/>
    <property type="match status" value="2"/>
</dbReference>
<dbReference type="EMBL" id="JACMSC010000017">
    <property type="protein sequence ID" value="KAG6478487.1"/>
    <property type="molecule type" value="Genomic_DNA"/>
</dbReference>